<comment type="cofactor">
    <cofactor evidence="1">
        <name>a divalent metal cation</name>
        <dbReference type="ChEBI" id="CHEBI:60240"/>
    </cofactor>
</comment>
<dbReference type="InterPro" id="IPR005229">
    <property type="entry name" value="YicC/YloC-like"/>
</dbReference>
<evidence type="ECO:0000256" key="2">
    <source>
        <dbReference type="ARBA" id="ARBA00022722"/>
    </source>
</evidence>
<dbReference type="NCBIfam" id="TIGR00255">
    <property type="entry name" value="YicC/YloC family endoribonuclease"/>
    <property type="match status" value="1"/>
</dbReference>
<dbReference type="Pfam" id="PF08340">
    <property type="entry name" value="YicC-like_C"/>
    <property type="match status" value="1"/>
</dbReference>
<reference evidence="9" key="1">
    <citation type="journal article" date="2019" name="Int. J. Syst. Evol. Microbiol.">
        <title>The Global Catalogue of Microorganisms (GCM) 10K type strain sequencing project: providing services to taxonomists for standard genome sequencing and annotation.</title>
        <authorList>
            <consortium name="The Broad Institute Genomics Platform"/>
            <consortium name="The Broad Institute Genome Sequencing Center for Infectious Disease"/>
            <person name="Wu L."/>
            <person name="Ma J."/>
        </authorList>
    </citation>
    <scope>NUCLEOTIDE SEQUENCE [LARGE SCALE GENOMIC DNA]</scope>
    <source>
        <strain evidence="9">KCTC 62164</strain>
    </source>
</reference>
<dbReference type="RefSeq" id="WP_194212256.1">
    <property type="nucleotide sequence ID" value="NZ_CP061205.1"/>
</dbReference>
<evidence type="ECO:0000256" key="5">
    <source>
        <dbReference type="ARBA" id="ARBA00035648"/>
    </source>
</evidence>
<gene>
    <name evidence="8" type="ORF">ACFOKA_03525</name>
</gene>
<proteinExistence type="inferred from homology"/>
<dbReference type="InterPro" id="IPR013527">
    <property type="entry name" value="YicC-like_N"/>
</dbReference>
<dbReference type="GO" id="GO:0016787">
    <property type="term" value="F:hydrolase activity"/>
    <property type="evidence" value="ECO:0007669"/>
    <property type="project" value="UniProtKB-KW"/>
</dbReference>
<keyword evidence="4 8" id="KW-0378">Hydrolase</keyword>
<protein>
    <submittedName>
        <fullName evidence="8">YicC/YloC family endoribonuclease</fullName>
        <ecNumber evidence="8">3.1.-.-</ecNumber>
    </submittedName>
</protein>
<dbReference type="Proteomes" id="UP001595444">
    <property type="component" value="Unassembled WGS sequence"/>
</dbReference>
<feature type="domain" description="Endoribonuclease YicC-like N-terminal" evidence="6">
    <location>
        <begin position="4"/>
        <end position="158"/>
    </location>
</feature>
<dbReference type="EC" id="3.1.-.-" evidence="8"/>
<comment type="similarity">
    <text evidence="5">Belongs to the YicC/YloC family.</text>
</comment>
<dbReference type="PANTHER" id="PTHR30636:SF3">
    <property type="entry name" value="UPF0701 PROTEIN YICC"/>
    <property type="match status" value="1"/>
</dbReference>
<organism evidence="8 9">
    <name type="scientific">Kordiimonas pumila</name>
    <dbReference type="NCBI Taxonomy" id="2161677"/>
    <lineage>
        <taxon>Bacteria</taxon>
        <taxon>Pseudomonadati</taxon>
        <taxon>Pseudomonadota</taxon>
        <taxon>Alphaproteobacteria</taxon>
        <taxon>Kordiimonadales</taxon>
        <taxon>Kordiimonadaceae</taxon>
        <taxon>Kordiimonas</taxon>
    </lineage>
</organism>
<feature type="domain" description="Endoribonuclease YicC-like C-terminal" evidence="7">
    <location>
        <begin position="180"/>
        <end position="295"/>
    </location>
</feature>
<comment type="caution">
    <text evidence="8">The sequence shown here is derived from an EMBL/GenBank/DDBJ whole genome shotgun (WGS) entry which is preliminary data.</text>
</comment>
<keyword evidence="2" id="KW-0540">Nuclease</keyword>
<evidence type="ECO:0000259" key="6">
    <source>
        <dbReference type="Pfam" id="PF03755"/>
    </source>
</evidence>
<evidence type="ECO:0000313" key="8">
    <source>
        <dbReference type="EMBL" id="MFC3050971.1"/>
    </source>
</evidence>
<accession>A0ABV7D1D2</accession>
<evidence type="ECO:0000313" key="9">
    <source>
        <dbReference type="Proteomes" id="UP001595444"/>
    </source>
</evidence>
<dbReference type="Pfam" id="PF03755">
    <property type="entry name" value="YicC-like_N"/>
    <property type="match status" value="1"/>
</dbReference>
<evidence type="ECO:0000256" key="1">
    <source>
        <dbReference type="ARBA" id="ARBA00001968"/>
    </source>
</evidence>
<keyword evidence="3" id="KW-0255">Endonuclease</keyword>
<evidence type="ECO:0000259" key="7">
    <source>
        <dbReference type="Pfam" id="PF08340"/>
    </source>
</evidence>
<keyword evidence="9" id="KW-1185">Reference proteome</keyword>
<dbReference type="InterPro" id="IPR013551">
    <property type="entry name" value="YicC-like_C"/>
</dbReference>
<evidence type="ECO:0000256" key="3">
    <source>
        <dbReference type="ARBA" id="ARBA00022759"/>
    </source>
</evidence>
<sequence>MPLNSMTGFSRSSGAGEGYRWNWELKTVNNKGLDIRARIPNFLDGFDITIKKQLSSALTRGSVFVSLSVESEEGDESFVINEGRLQSLLLLAEKYADSKGLDKARLDGLLAIKGVVDLVGRDLTDDTRSSLEKALSKDLKLAISDLLANRADEGERMEAVLRSQLDEIASLAQAARQLTGDRLETMYARFKTQLNKLTQADTSITEERLAQELAIIAVKADIQEELDRLDSHILETEKLISSGNPVGRRLDFLCQEFNREANTLCSKSGDTNLTKIGIELKTVIDQFREQVQNIE</sequence>
<name>A0ABV7D1D2_9PROT</name>
<dbReference type="PANTHER" id="PTHR30636">
    <property type="entry name" value="UPF0701 PROTEIN YICC"/>
    <property type="match status" value="1"/>
</dbReference>
<dbReference type="EMBL" id="JBHRSL010000002">
    <property type="protein sequence ID" value="MFC3050971.1"/>
    <property type="molecule type" value="Genomic_DNA"/>
</dbReference>
<evidence type="ECO:0000256" key="4">
    <source>
        <dbReference type="ARBA" id="ARBA00022801"/>
    </source>
</evidence>